<dbReference type="PANTHER" id="PTHR13096:SF8">
    <property type="entry name" value="RIBOSOMAL OXYGENASE 1"/>
    <property type="match status" value="1"/>
</dbReference>
<dbReference type="PANTHER" id="PTHR13096">
    <property type="entry name" value="MINA53 MYC INDUCED NUCLEAR ANTIGEN"/>
    <property type="match status" value="1"/>
</dbReference>
<gene>
    <name evidence="5" type="ORF">SAMN04489764_3184</name>
</gene>
<keyword evidence="6" id="KW-1185">Reference proteome</keyword>
<keyword evidence="5" id="KW-0687">Ribonucleoprotein</keyword>
<sequence length="415" mass="44472">MSVLDRITGGAEAFLKEHWTRSPVLFRPMDGLPGLPCFDDVVRLLRSGVARPPYVRLEGPEGAPIPPSLYTETRKAGRTVVRDFVHAGRFAEHIMRGATAVVHEFQLFSEPVRELCDALGEELGETFTSAVFITPPDERGLALHHDNMDVFALQLEGRKHWIVHEKTGPTPDRGRIVPPSAAGPVALEVTLRPGDCLYVPAGAPHVATSVDGMLSAHLSVGGKPVTWRELLLDSVRRVLARPDFDGAPNRAGTSEDRLAAAFAAKSALLRDLLARDAEEGTFGTRYAASLTAGPHPPTGGGDPFAQTLTALSLLNGDDWDGLRVRLRDGASVTGTGPGERVAVLAGGRRVETPERWREALARLSTGPLPLREAAAAWGADEVRALISTLIRHGAADLLKGRGRRDGGDTPEGTEV</sequence>
<proteinExistence type="predicted"/>
<dbReference type="STRING" id="35622.SAMN04489764_3184"/>
<dbReference type="InterPro" id="IPR039994">
    <property type="entry name" value="NO66-like"/>
</dbReference>
<dbReference type="Pfam" id="PF08007">
    <property type="entry name" value="JmjC_2"/>
    <property type="match status" value="1"/>
</dbReference>
<keyword evidence="2" id="KW-0479">Metal-binding</keyword>
<accession>A0A1H1FTV2</accession>
<evidence type="ECO:0000256" key="3">
    <source>
        <dbReference type="ARBA" id="ARBA00023004"/>
    </source>
</evidence>
<dbReference type="AlphaFoldDB" id="A0A1H1FTV2"/>
<organism evidence="5 6">
    <name type="scientific">Thermostaphylospora chromogena</name>
    <dbReference type="NCBI Taxonomy" id="35622"/>
    <lineage>
        <taxon>Bacteria</taxon>
        <taxon>Bacillati</taxon>
        <taxon>Actinomycetota</taxon>
        <taxon>Actinomycetes</taxon>
        <taxon>Streptosporangiales</taxon>
        <taxon>Thermomonosporaceae</taxon>
        <taxon>Thermostaphylospora</taxon>
    </lineage>
</organism>
<dbReference type="EMBL" id="FNKK01000002">
    <property type="protein sequence ID" value="SDR04427.1"/>
    <property type="molecule type" value="Genomic_DNA"/>
</dbReference>
<evidence type="ECO:0000313" key="5">
    <source>
        <dbReference type="EMBL" id="SDR04427.1"/>
    </source>
</evidence>
<dbReference type="Gene3D" id="2.60.120.650">
    <property type="entry name" value="Cupin"/>
    <property type="match status" value="1"/>
</dbReference>
<comment type="cofactor">
    <cofactor evidence="1">
        <name>Fe(2+)</name>
        <dbReference type="ChEBI" id="CHEBI:29033"/>
    </cofactor>
</comment>
<dbReference type="GO" id="GO:0046872">
    <property type="term" value="F:metal ion binding"/>
    <property type="evidence" value="ECO:0007669"/>
    <property type="project" value="UniProtKB-KW"/>
</dbReference>
<evidence type="ECO:0000256" key="1">
    <source>
        <dbReference type="ARBA" id="ARBA00001954"/>
    </source>
</evidence>
<dbReference type="SUPFAM" id="SSF51197">
    <property type="entry name" value="Clavaminate synthase-like"/>
    <property type="match status" value="1"/>
</dbReference>
<dbReference type="GO" id="GO:0005840">
    <property type="term" value="C:ribosome"/>
    <property type="evidence" value="ECO:0007669"/>
    <property type="project" value="UniProtKB-KW"/>
</dbReference>
<name>A0A1H1FTV2_9ACTN</name>
<feature type="domain" description="JmjC" evidence="4">
    <location>
        <begin position="99"/>
        <end position="239"/>
    </location>
</feature>
<protein>
    <submittedName>
        <fullName evidence="5">Ribosomal protein L16 Arg81 hydroxylase, contains JmjC domain</fullName>
    </submittedName>
</protein>
<keyword evidence="3" id="KW-0408">Iron</keyword>
<reference evidence="5 6" key="1">
    <citation type="submission" date="2016-10" db="EMBL/GenBank/DDBJ databases">
        <authorList>
            <person name="de Groot N.N."/>
        </authorList>
    </citation>
    <scope>NUCLEOTIDE SEQUENCE [LARGE SCALE GENOMIC DNA]</scope>
    <source>
        <strain evidence="5 6">DSM 43794</strain>
    </source>
</reference>
<dbReference type="RefSeq" id="WP_106408600.1">
    <property type="nucleotide sequence ID" value="NZ_FNKK01000002.1"/>
</dbReference>
<dbReference type="Proteomes" id="UP000217103">
    <property type="component" value="Unassembled WGS sequence"/>
</dbReference>
<evidence type="ECO:0000313" key="6">
    <source>
        <dbReference type="Proteomes" id="UP000217103"/>
    </source>
</evidence>
<evidence type="ECO:0000256" key="2">
    <source>
        <dbReference type="ARBA" id="ARBA00022723"/>
    </source>
</evidence>
<keyword evidence="5" id="KW-0689">Ribosomal protein</keyword>
<dbReference type="OrthoDB" id="9764016at2"/>
<dbReference type="PROSITE" id="PS51184">
    <property type="entry name" value="JMJC"/>
    <property type="match status" value="1"/>
</dbReference>
<dbReference type="InterPro" id="IPR003347">
    <property type="entry name" value="JmjC_dom"/>
</dbReference>
<evidence type="ECO:0000259" key="4">
    <source>
        <dbReference type="PROSITE" id="PS51184"/>
    </source>
</evidence>